<proteinExistence type="predicted"/>
<gene>
    <name evidence="1" type="ORF">PPERSA_08592</name>
</gene>
<accession>A0A0V0R1J7</accession>
<dbReference type="AlphaFoldDB" id="A0A0V0R1J7"/>
<evidence type="ECO:0000313" key="1">
    <source>
        <dbReference type="EMBL" id="KRX08393.1"/>
    </source>
</evidence>
<sequence>MGFLDLFHTPTQCSRCKQCGETQEIPFKYDSAFAQQFYKELGSQTGKYHHCPNCGKSTYHGLASYDSKGIEGRRKLYNDIKSKIPSNKQSSAMDEIHYVTESKQTVKLSSVI</sequence>
<reference evidence="1 2" key="1">
    <citation type="journal article" date="2015" name="Sci. Rep.">
        <title>Genome of the facultative scuticociliatosis pathogen Pseudocohnilembus persalinus provides insight into its virulence through horizontal gene transfer.</title>
        <authorList>
            <person name="Xiong J."/>
            <person name="Wang G."/>
            <person name="Cheng J."/>
            <person name="Tian M."/>
            <person name="Pan X."/>
            <person name="Warren A."/>
            <person name="Jiang C."/>
            <person name="Yuan D."/>
            <person name="Miao W."/>
        </authorList>
    </citation>
    <scope>NUCLEOTIDE SEQUENCE [LARGE SCALE GENOMIC DNA]</scope>
    <source>
        <strain evidence="1">36N120E</strain>
    </source>
</reference>
<keyword evidence="2" id="KW-1185">Reference proteome</keyword>
<dbReference type="EMBL" id="LDAU01000064">
    <property type="protein sequence ID" value="KRX08393.1"/>
    <property type="molecule type" value="Genomic_DNA"/>
</dbReference>
<evidence type="ECO:0000313" key="2">
    <source>
        <dbReference type="Proteomes" id="UP000054937"/>
    </source>
</evidence>
<dbReference type="Proteomes" id="UP000054937">
    <property type="component" value="Unassembled WGS sequence"/>
</dbReference>
<name>A0A0V0R1J7_PSEPJ</name>
<protein>
    <submittedName>
        <fullName evidence="1">Uncharacterized protein</fullName>
    </submittedName>
</protein>
<organism evidence="1 2">
    <name type="scientific">Pseudocohnilembus persalinus</name>
    <name type="common">Ciliate</name>
    <dbReference type="NCBI Taxonomy" id="266149"/>
    <lineage>
        <taxon>Eukaryota</taxon>
        <taxon>Sar</taxon>
        <taxon>Alveolata</taxon>
        <taxon>Ciliophora</taxon>
        <taxon>Intramacronucleata</taxon>
        <taxon>Oligohymenophorea</taxon>
        <taxon>Scuticociliatia</taxon>
        <taxon>Philasterida</taxon>
        <taxon>Pseudocohnilembidae</taxon>
        <taxon>Pseudocohnilembus</taxon>
    </lineage>
</organism>
<dbReference type="InParanoid" id="A0A0V0R1J7"/>
<comment type="caution">
    <text evidence="1">The sequence shown here is derived from an EMBL/GenBank/DDBJ whole genome shotgun (WGS) entry which is preliminary data.</text>
</comment>